<evidence type="ECO:0000313" key="2">
    <source>
        <dbReference type="Proteomes" id="UP000641954"/>
    </source>
</evidence>
<proteinExistence type="predicted"/>
<gene>
    <name evidence="1" type="ORF">H6G72_04175</name>
</gene>
<organism evidence="1 2">
    <name type="scientific">Planktothricoides raciborskii FACHB-1370</name>
    <dbReference type="NCBI Taxonomy" id="2949576"/>
    <lineage>
        <taxon>Bacteria</taxon>
        <taxon>Bacillati</taxon>
        <taxon>Cyanobacteriota</taxon>
        <taxon>Cyanophyceae</taxon>
        <taxon>Oscillatoriophycideae</taxon>
        <taxon>Oscillatoriales</taxon>
        <taxon>Oscillatoriaceae</taxon>
        <taxon>Planktothricoides</taxon>
    </lineage>
</organism>
<evidence type="ECO:0000313" key="1">
    <source>
        <dbReference type="EMBL" id="MBD2543061.1"/>
    </source>
</evidence>
<reference evidence="1 2" key="1">
    <citation type="journal article" date="2020" name="ISME J.">
        <title>Comparative genomics reveals insights into cyanobacterial evolution and habitat adaptation.</title>
        <authorList>
            <person name="Chen M.Y."/>
            <person name="Teng W.K."/>
            <person name="Zhao L."/>
            <person name="Hu C.X."/>
            <person name="Zhou Y.K."/>
            <person name="Han B.P."/>
            <person name="Song L.R."/>
            <person name="Shu W.S."/>
        </authorList>
    </citation>
    <scope>NUCLEOTIDE SEQUENCE [LARGE SCALE GENOMIC DNA]</scope>
    <source>
        <strain evidence="1 2">FACHB-1370</strain>
    </source>
</reference>
<sequence length="98" mass="10100">MGGGGNVKIFLDTEARIAANTEFDPGVNLTLNIRNGLVMRGESSITTEAGNNGDGGNIAINGATVVALKNSDIVANAFEGSGGKININTQEIFGTEFR</sequence>
<comment type="caution">
    <text evidence="1">The sequence shown here is derived from an EMBL/GenBank/DDBJ whole genome shotgun (WGS) entry which is preliminary data.</text>
</comment>
<protein>
    <submittedName>
        <fullName evidence="1">Uncharacterized protein</fullName>
    </submittedName>
</protein>
<accession>A0ABR8EBS1</accession>
<dbReference type="Proteomes" id="UP000641954">
    <property type="component" value="Unassembled WGS sequence"/>
</dbReference>
<dbReference type="EMBL" id="JACJSK010000004">
    <property type="protein sequence ID" value="MBD2543061.1"/>
    <property type="molecule type" value="Genomic_DNA"/>
</dbReference>
<name>A0ABR8EBS1_9CYAN</name>
<keyword evidence="2" id="KW-1185">Reference proteome</keyword>
<dbReference type="RefSeq" id="WP_054465241.1">
    <property type="nucleotide sequence ID" value="NZ_JACJSK010000004.1"/>
</dbReference>